<dbReference type="OrthoDB" id="6365676at2759"/>
<evidence type="ECO:0000313" key="1">
    <source>
        <dbReference type="EMBL" id="KAF1982488.1"/>
    </source>
</evidence>
<sequence length="324" mass="36628">MSFLPTELILHVIDSLVPGHDNAPVAHPPNHGVTRTLISFTLVSTSTYSLATRYLYSHCLYLDSPTRLRLLLQSLVSLSLPRKLLPPIAIAPCLRSLYLAPFEGDILDNLPIAQWTFQLISTISPTLKRLVVDMPLRNLEPWDDRLNVRPPLRTAFSQLVNLEEFCSARDELFLDLHDRTERIIERPVWTLWPKLRKLALYNQDIEDPLFVAGLMTLRNITHLALTRTDGLGDRELHQEFLHCGEEKLRVLLIDDWNAQTPGPELMRRAVAKSGEGQVDICLVNAGIKPETPDGVIEGCQVAVRDRAIDRTLWDSVGEVIGGRF</sequence>
<dbReference type="Proteomes" id="UP000800041">
    <property type="component" value="Unassembled WGS sequence"/>
</dbReference>
<evidence type="ECO:0000313" key="2">
    <source>
        <dbReference type="Proteomes" id="UP000800041"/>
    </source>
</evidence>
<dbReference type="EMBL" id="ML977184">
    <property type="protein sequence ID" value="KAF1982488.1"/>
    <property type="molecule type" value="Genomic_DNA"/>
</dbReference>
<protein>
    <recommendedName>
        <fullName evidence="3">F-box domain-containing protein</fullName>
    </recommendedName>
</protein>
<reference evidence="1" key="1">
    <citation type="journal article" date="2020" name="Stud. Mycol.">
        <title>101 Dothideomycetes genomes: a test case for predicting lifestyles and emergence of pathogens.</title>
        <authorList>
            <person name="Haridas S."/>
            <person name="Albert R."/>
            <person name="Binder M."/>
            <person name="Bloem J."/>
            <person name="Labutti K."/>
            <person name="Salamov A."/>
            <person name="Andreopoulos B."/>
            <person name="Baker S."/>
            <person name="Barry K."/>
            <person name="Bills G."/>
            <person name="Bluhm B."/>
            <person name="Cannon C."/>
            <person name="Castanera R."/>
            <person name="Culley D."/>
            <person name="Daum C."/>
            <person name="Ezra D."/>
            <person name="Gonzalez J."/>
            <person name="Henrissat B."/>
            <person name="Kuo A."/>
            <person name="Liang C."/>
            <person name="Lipzen A."/>
            <person name="Lutzoni F."/>
            <person name="Magnuson J."/>
            <person name="Mondo S."/>
            <person name="Nolan M."/>
            <person name="Ohm R."/>
            <person name="Pangilinan J."/>
            <person name="Park H.-J."/>
            <person name="Ramirez L."/>
            <person name="Alfaro M."/>
            <person name="Sun H."/>
            <person name="Tritt A."/>
            <person name="Yoshinaga Y."/>
            <person name="Zwiers L.-H."/>
            <person name="Turgeon B."/>
            <person name="Goodwin S."/>
            <person name="Spatafora J."/>
            <person name="Crous P."/>
            <person name="Grigoriev I."/>
        </authorList>
    </citation>
    <scope>NUCLEOTIDE SEQUENCE</scope>
    <source>
        <strain evidence="1">CBS 113979</strain>
    </source>
</reference>
<proteinExistence type="predicted"/>
<accession>A0A6G1GP23</accession>
<keyword evidence="2" id="KW-1185">Reference proteome</keyword>
<dbReference type="AlphaFoldDB" id="A0A6G1GP23"/>
<gene>
    <name evidence="1" type="ORF">K402DRAFT_397567</name>
</gene>
<name>A0A6G1GP23_9PEZI</name>
<organism evidence="1 2">
    <name type="scientific">Aulographum hederae CBS 113979</name>
    <dbReference type="NCBI Taxonomy" id="1176131"/>
    <lineage>
        <taxon>Eukaryota</taxon>
        <taxon>Fungi</taxon>
        <taxon>Dikarya</taxon>
        <taxon>Ascomycota</taxon>
        <taxon>Pezizomycotina</taxon>
        <taxon>Dothideomycetes</taxon>
        <taxon>Pleosporomycetidae</taxon>
        <taxon>Aulographales</taxon>
        <taxon>Aulographaceae</taxon>
    </lineage>
</organism>
<evidence type="ECO:0008006" key="3">
    <source>
        <dbReference type="Google" id="ProtNLM"/>
    </source>
</evidence>